<keyword evidence="1" id="KW-0614">Plasmid</keyword>
<accession>G2PHV3</accession>
<sequence>MGCPASTVLTETDSARYAALPNSVYETSEEQWCALSPGHDGEHAAEVQSAVFSDRSYWMFWNDGEPGYRILLLPNCPVTCRRADHTTALCLLYAGHGGAHDWIDQKG</sequence>
<dbReference type="EMBL" id="CP002996">
    <property type="protein sequence ID" value="AEM88904.1"/>
    <property type="molecule type" value="Genomic_DNA"/>
</dbReference>
<evidence type="ECO:0000313" key="1">
    <source>
        <dbReference type="EMBL" id="AEM88904.1"/>
    </source>
</evidence>
<evidence type="ECO:0000313" key="2">
    <source>
        <dbReference type="Proteomes" id="UP000008703"/>
    </source>
</evidence>
<dbReference type="Proteomes" id="UP000008703">
    <property type="component" value="Plasmid pSTRVI02"/>
</dbReference>
<protein>
    <submittedName>
        <fullName evidence="1">Uncharacterized protein</fullName>
    </submittedName>
</protein>
<dbReference type="KEGG" id="svl:Strvi_0128"/>
<keyword evidence="2" id="KW-1185">Reference proteome</keyword>
<proteinExistence type="predicted"/>
<organism evidence="1 2">
    <name type="scientific">Streptomyces violaceusniger (strain Tu 4113)</name>
    <dbReference type="NCBI Taxonomy" id="653045"/>
    <lineage>
        <taxon>Bacteria</taxon>
        <taxon>Bacillati</taxon>
        <taxon>Actinomycetota</taxon>
        <taxon>Actinomycetes</taxon>
        <taxon>Kitasatosporales</taxon>
        <taxon>Streptomycetaceae</taxon>
        <taxon>Streptomyces</taxon>
        <taxon>Streptomyces violaceusniger group</taxon>
    </lineage>
</organism>
<dbReference type="HOGENOM" id="CLU_2208667_0_0_11"/>
<reference evidence="1" key="1">
    <citation type="submission" date="2011-08" db="EMBL/GenBank/DDBJ databases">
        <title>Complete sequence of plasmid 2 of Streptomyces violaceusniger Tu 4113.</title>
        <authorList>
            <consortium name="US DOE Joint Genome Institute"/>
            <person name="Lucas S."/>
            <person name="Han J."/>
            <person name="Lapidus A."/>
            <person name="Cheng J.-F."/>
            <person name="Goodwin L."/>
            <person name="Pitluck S."/>
            <person name="Peters L."/>
            <person name="Ivanova N."/>
            <person name="Daligault H."/>
            <person name="Detter J.C."/>
            <person name="Han C."/>
            <person name="Tapia R."/>
            <person name="Land M."/>
            <person name="Hauser L."/>
            <person name="Kyrpides N."/>
            <person name="Ivanova N."/>
            <person name="Pagani I."/>
            <person name="Hagen A."/>
            <person name="Katz L."/>
            <person name="Fiedler H.-P."/>
            <person name="Keasling J."/>
            <person name="Fortman J."/>
            <person name="Woyke T."/>
        </authorList>
    </citation>
    <scope>NUCLEOTIDE SEQUENCE [LARGE SCALE GENOMIC DNA]</scope>
    <source>
        <strain evidence="1">Tu 4113</strain>
        <plasmid evidence="1">pSTRVI02</plasmid>
    </source>
</reference>
<dbReference type="AlphaFoldDB" id="G2PHV3"/>
<name>G2PHV3_STRV4</name>
<dbReference type="RefSeq" id="WP_014043839.1">
    <property type="nucleotide sequence ID" value="NC_015952.1"/>
</dbReference>
<geneLocation type="plasmid" evidence="1 2">
    <name>pSTRVI02</name>
</geneLocation>
<gene>
    <name evidence="1" type="ORF">Strvi_0128</name>
</gene>